<comment type="caution">
    <text evidence="2">The sequence shown here is derived from an EMBL/GenBank/DDBJ whole genome shotgun (WGS) entry which is preliminary data.</text>
</comment>
<reference evidence="2 3" key="1">
    <citation type="submission" date="2016-01" db="EMBL/GenBank/DDBJ databases">
        <title>Janibacter melonis strain CD11_4 genome sequencing and assembly.</title>
        <authorList>
            <person name="Nair G.R."/>
            <person name="Kaur G."/>
            <person name="Chander A.M."/>
            <person name="Mayilraj S."/>
        </authorList>
    </citation>
    <scope>NUCLEOTIDE SEQUENCE [LARGE SCALE GENOMIC DNA]</scope>
    <source>
        <strain evidence="2 3">CD11-4</strain>
    </source>
</reference>
<evidence type="ECO:0000313" key="2">
    <source>
        <dbReference type="EMBL" id="OAB87932.1"/>
    </source>
</evidence>
<accession>A0A176QE29</accession>
<keyword evidence="3" id="KW-1185">Reference proteome</keyword>
<dbReference type="STRING" id="262209.AWH69_07895"/>
<dbReference type="AlphaFoldDB" id="A0A176QE29"/>
<proteinExistence type="predicted"/>
<gene>
    <name evidence="2" type="ORF">AWH69_07895</name>
</gene>
<feature type="region of interest" description="Disordered" evidence="1">
    <location>
        <begin position="146"/>
        <end position="187"/>
    </location>
</feature>
<feature type="region of interest" description="Disordered" evidence="1">
    <location>
        <begin position="1"/>
        <end position="21"/>
    </location>
</feature>
<evidence type="ECO:0000313" key="3">
    <source>
        <dbReference type="Proteomes" id="UP000076976"/>
    </source>
</evidence>
<organism evidence="2 3">
    <name type="scientific">Janibacter melonis</name>
    <dbReference type="NCBI Taxonomy" id="262209"/>
    <lineage>
        <taxon>Bacteria</taxon>
        <taxon>Bacillati</taxon>
        <taxon>Actinomycetota</taxon>
        <taxon>Actinomycetes</taxon>
        <taxon>Micrococcales</taxon>
        <taxon>Intrasporangiaceae</taxon>
        <taxon>Janibacter</taxon>
    </lineage>
</organism>
<feature type="compositionally biased region" description="Polar residues" evidence="1">
    <location>
        <begin position="8"/>
        <end position="17"/>
    </location>
</feature>
<dbReference type="EMBL" id="LQZG01000002">
    <property type="protein sequence ID" value="OAB87932.1"/>
    <property type="molecule type" value="Genomic_DNA"/>
</dbReference>
<protein>
    <submittedName>
        <fullName evidence="2">Uncharacterized protein</fullName>
    </submittedName>
</protein>
<sequence length="225" mass="23545">MTTRDHSGTSATRSAQPSARAGVVSAVRSSVDVTKGLLLPSSKFLPLAKVVPLTKIVPTSSLPARPKVLGHPLAKAARMSAAMATLVAQGPDARHDHDKQAAAARACAHYAEVAATATERARYLEYAAHYAALALHLRRVSLGNRAGRHCLTSGPSSPYTRRWLTAGPDLSAPSRQPRQRPPGPACPTVRAHTLLAAPGAPNGPHTGCCRVSLDRPSATPAVHTH</sequence>
<dbReference type="Proteomes" id="UP000076976">
    <property type="component" value="Unassembled WGS sequence"/>
</dbReference>
<name>A0A176QE29_9MICO</name>
<evidence type="ECO:0000256" key="1">
    <source>
        <dbReference type="SAM" id="MobiDB-lite"/>
    </source>
</evidence>